<reference evidence="12" key="1">
    <citation type="submission" date="2020-07" db="EMBL/GenBank/DDBJ databases">
        <title>Genome sequence and genetic diversity analysis of an under-domesticated orphan crop, white fonio (Digitaria exilis).</title>
        <authorList>
            <person name="Bennetzen J.L."/>
            <person name="Chen S."/>
            <person name="Ma X."/>
            <person name="Wang X."/>
            <person name="Yssel A.E.J."/>
            <person name="Chaluvadi S.R."/>
            <person name="Johnson M."/>
            <person name="Gangashetty P."/>
            <person name="Hamidou F."/>
            <person name="Sanogo M.D."/>
            <person name="Zwaenepoel A."/>
            <person name="Wallace J."/>
            <person name="Van De Peer Y."/>
            <person name="Van Deynze A."/>
        </authorList>
    </citation>
    <scope>NUCLEOTIDE SEQUENCE</scope>
    <source>
        <tissue evidence="12">Leaves</tissue>
    </source>
</reference>
<evidence type="ECO:0000256" key="3">
    <source>
        <dbReference type="ARBA" id="ARBA00013160"/>
    </source>
</evidence>
<dbReference type="GO" id="GO:0005737">
    <property type="term" value="C:cytoplasm"/>
    <property type="evidence" value="ECO:0007669"/>
    <property type="project" value="TreeGrafter"/>
</dbReference>
<gene>
    <name evidence="12" type="ORF">HU200_017589</name>
</gene>
<keyword evidence="7 11" id="KW-0648">Protein biosynthesis</keyword>
<dbReference type="GO" id="GO:0006437">
    <property type="term" value="P:tyrosyl-tRNA aminoacylation"/>
    <property type="evidence" value="ECO:0007669"/>
    <property type="project" value="TreeGrafter"/>
</dbReference>
<keyword evidence="8 11" id="KW-0030">Aminoacyl-tRNA synthetase</keyword>
<comment type="function">
    <text evidence="1">Catalyzes the attachment of tyrosine to tRNA(Tyr) in a two-step reaction: tyrosine is first activated by ATP to form Tyr-AMP and then transferred to the acceptor end of tRNA(Tyr).</text>
</comment>
<evidence type="ECO:0000256" key="6">
    <source>
        <dbReference type="ARBA" id="ARBA00022840"/>
    </source>
</evidence>
<organism evidence="12 13">
    <name type="scientific">Digitaria exilis</name>
    <dbReference type="NCBI Taxonomy" id="1010633"/>
    <lineage>
        <taxon>Eukaryota</taxon>
        <taxon>Viridiplantae</taxon>
        <taxon>Streptophyta</taxon>
        <taxon>Embryophyta</taxon>
        <taxon>Tracheophyta</taxon>
        <taxon>Spermatophyta</taxon>
        <taxon>Magnoliopsida</taxon>
        <taxon>Liliopsida</taxon>
        <taxon>Poales</taxon>
        <taxon>Poaceae</taxon>
        <taxon>PACMAD clade</taxon>
        <taxon>Panicoideae</taxon>
        <taxon>Panicodae</taxon>
        <taxon>Paniceae</taxon>
        <taxon>Anthephorinae</taxon>
        <taxon>Digitaria</taxon>
    </lineage>
</organism>
<dbReference type="GO" id="GO:0005524">
    <property type="term" value="F:ATP binding"/>
    <property type="evidence" value="ECO:0007669"/>
    <property type="project" value="UniProtKB-KW"/>
</dbReference>
<dbReference type="OrthoDB" id="584581at2759"/>
<dbReference type="InterPro" id="IPR050489">
    <property type="entry name" value="Tyr-tRNA_synthase"/>
</dbReference>
<evidence type="ECO:0000313" key="13">
    <source>
        <dbReference type="Proteomes" id="UP000636709"/>
    </source>
</evidence>
<keyword evidence="13" id="KW-1185">Reference proteome</keyword>
<evidence type="ECO:0000256" key="1">
    <source>
        <dbReference type="ARBA" id="ARBA00002025"/>
    </source>
</evidence>
<comment type="caution">
    <text evidence="12">The sequence shown here is derived from an EMBL/GenBank/DDBJ whole genome shotgun (WGS) entry which is preliminary data.</text>
</comment>
<evidence type="ECO:0000256" key="2">
    <source>
        <dbReference type="ARBA" id="ARBA00005594"/>
    </source>
</evidence>
<dbReference type="FunFam" id="3.40.50.620:FF:000085">
    <property type="entry name" value="Tyrosine--tRNA ligase 1 cytoplasmic"/>
    <property type="match status" value="1"/>
</dbReference>
<comment type="catalytic activity">
    <reaction evidence="10">
        <text>tRNA(Tyr) + L-tyrosine + ATP = L-tyrosyl-tRNA(Tyr) + AMP + diphosphate + H(+)</text>
        <dbReference type="Rhea" id="RHEA:10220"/>
        <dbReference type="Rhea" id="RHEA-COMP:9706"/>
        <dbReference type="Rhea" id="RHEA-COMP:9707"/>
        <dbReference type="ChEBI" id="CHEBI:15378"/>
        <dbReference type="ChEBI" id="CHEBI:30616"/>
        <dbReference type="ChEBI" id="CHEBI:33019"/>
        <dbReference type="ChEBI" id="CHEBI:58315"/>
        <dbReference type="ChEBI" id="CHEBI:78442"/>
        <dbReference type="ChEBI" id="CHEBI:78536"/>
        <dbReference type="ChEBI" id="CHEBI:456215"/>
        <dbReference type="EC" id="6.1.1.1"/>
    </reaction>
</comment>
<keyword evidence="4 11" id="KW-0436">Ligase</keyword>
<proteinExistence type="inferred from homology"/>
<dbReference type="InterPro" id="IPR014729">
    <property type="entry name" value="Rossmann-like_a/b/a_fold"/>
</dbReference>
<evidence type="ECO:0000313" key="12">
    <source>
        <dbReference type="EMBL" id="KAF8729640.1"/>
    </source>
</evidence>
<comment type="similarity">
    <text evidence="2 11">Belongs to the class-I aminoacyl-tRNA synthetase family.</text>
</comment>
<evidence type="ECO:0000256" key="7">
    <source>
        <dbReference type="ARBA" id="ARBA00022917"/>
    </source>
</evidence>
<dbReference type="GO" id="GO:0004831">
    <property type="term" value="F:tyrosine-tRNA ligase activity"/>
    <property type="evidence" value="ECO:0007669"/>
    <property type="project" value="UniProtKB-EC"/>
</dbReference>
<dbReference type="PANTHER" id="PTHR46264">
    <property type="entry name" value="TYROSINE-TRNA LIGASE"/>
    <property type="match status" value="1"/>
</dbReference>
<dbReference type="Proteomes" id="UP000636709">
    <property type="component" value="Unassembled WGS sequence"/>
</dbReference>
<dbReference type="EC" id="6.1.1.1" evidence="3"/>
<evidence type="ECO:0000256" key="5">
    <source>
        <dbReference type="ARBA" id="ARBA00022741"/>
    </source>
</evidence>
<dbReference type="Pfam" id="PF00579">
    <property type="entry name" value="tRNA-synt_1b"/>
    <property type="match status" value="1"/>
</dbReference>
<evidence type="ECO:0000256" key="11">
    <source>
        <dbReference type="RuleBase" id="RU363036"/>
    </source>
</evidence>
<accession>A0A835KHA9</accession>
<dbReference type="AlphaFoldDB" id="A0A835KHA9"/>
<evidence type="ECO:0000256" key="9">
    <source>
        <dbReference type="ARBA" id="ARBA00033323"/>
    </source>
</evidence>
<evidence type="ECO:0000256" key="8">
    <source>
        <dbReference type="ARBA" id="ARBA00023146"/>
    </source>
</evidence>
<dbReference type="Gene3D" id="3.40.50.620">
    <property type="entry name" value="HUPs"/>
    <property type="match status" value="2"/>
</dbReference>
<evidence type="ECO:0000256" key="10">
    <source>
        <dbReference type="ARBA" id="ARBA00048248"/>
    </source>
</evidence>
<keyword evidence="6 11" id="KW-0067">ATP-binding</keyword>
<dbReference type="PANTHER" id="PTHR46264:SF7">
    <property type="entry name" value="TYROSINE--TRNA LIGASE"/>
    <property type="match status" value="1"/>
</dbReference>
<protein>
    <recommendedName>
        <fullName evidence="3">tyrosine--tRNA ligase</fullName>
        <ecNumber evidence="3">6.1.1.1</ecNumber>
    </recommendedName>
    <alternativeName>
        <fullName evidence="9">Tyrosyl-tRNA synthetase</fullName>
    </alternativeName>
</protein>
<name>A0A835KHA9_9POAL</name>
<sequence length="471" mass="53892">MLARAFGLVGKPWQRTTMSAQASASPLHRSHMPTQLCHLHSRPAQPEKFFPEEQHPLQNNSGGALPVLNYISEKDWSKQHNDVHVENSAAAFADSNRDTVEGSFDQRFATLKSIGEDRVNDRELELLLKKKSAPVCYVWFDPSPWMHISEGILKTLCVNKMVKSGCKVKIIMTDWFAQMNDNIGGNLNKMQTIGSYNIEMWKAAGMALDKVELVWLSDEINQHANEYWPLAMDVSRKTTVRRIKRCYGNRDPFEEFTAADIFYPPLQCATILFQKVDIWLLGINQHQANLLAREYCKRVKRRNKPIAVSHSQLPNLLRYPEEEHRRNALLAIYMEDNKVCTVILVDIRRKIIHAFCPPKLVEGNPCLEYIKHIILPWHGKFEVVRKKEDGSDKTFLNMEEVTTDYASGALQPGDMKLALAKSLNEILQVTFFSLACQLSFITHHISNTRNIICLGVTIICRKMLNTGYHTS</sequence>
<dbReference type="EMBL" id="JACEFO010001623">
    <property type="protein sequence ID" value="KAF8729640.1"/>
    <property type="molecule type" value="Genomic_DNA"/>
</dbReference>
<keyword evidence="5 11" id="KW-0547">Nucleotide-binding</keyword>
<dbReference type="InterPro" id="IPR002305">
    <property type="entry name" value="aa-tRNA-synth_Ic"/>
</dbReference>
<dbReference type="SUPFAM" id="SSF52374">
    <property type="entry name" value="Nucleotidylyl transferase"/>
    <property type="match status" value="1"/>
</dbReference>
<evidence type="ECO:0000256" key="4">
    <source>
        <dbReference type="ARBA" id="ARBA00022598"/>
    </source>
</evidence>